<evidence type="ECO:0000256" key="6">
    <source>
        <dbReference type="ARBA" id="ARBA00023316"/>
    </source>
</evidence>
<dbReference type="Gene3D" id="3.40.50.1860">
    <property type="match status" value="2"/>
</dbReference>
<keyword evidence="4 7" id="KW-0573">Peptidoglycan synthesis</keyword>
<feature type="active site" description="Proton donor/acceptor" evidence="7">
    <location>
        <position position="79"/>
    </location>
</feature>
<dbReference type="PROSITE" id="PS00924">
    <property type="entry name" value="ASP_GLU_RACEMASE_2"/>
    <property type="match status" value="1"/>
</dbReference>
<dbReference type="PANTHER" id="PTHR21198:SF2">
    <property type="entry name" value="GLUTAMATE RACEMASE"/>
    <property type="match status" value="1"/>
</dbReference>
<dbReference type="RefSeq" id="WP_369665316.1">
    <property type="nucleotide sequence ID" value="NZ_JBDKXB010000001.1"/>
</dbReference>
<evidence type="ECO:0000256" key="1">
    <source>
        <dbReference type="ARBA" id="ARBA00001602"/>
    </source>
</evidence>
<evidence type="ECO:0000313" key="8">
    <source>
        <dbReference type="EMBL" id="MEY6430936.1"/>
    </source>
</evidence>
<evidence type="ECO:0000256" key="4">
    <source>
        <dbReference type="ARBA" id="ARBA00022984"/>
    </source>
</evidence>
<accession>A0ABV4B9K8</accession>
<comment type="function">
    <text evidence="7">Provides the (R)-glutamate required for cell wall biosynthesis.</text>
</comment>
<evidence type="ECO:0000256" key="3">
    <source>
        <dbReference type="ARBA" id="ARBA00022960"/>
    </source>
</evidence>
<dbReference type="Pfam" id="PF01177">
    <property type="entry name" value="Asp_Glu_race"/>
    <property type="match status" value="1"/>
</dbReference>
<evidence type="ECO:0000256" key="2">
    <source>
        <dbReference type="ARBA" id="ARBA00013090"/>
    </source>
</evidence>
<dbReference type="Proteomes" id="UP001564408">
    <property type="component" value="Unassembled WGS sequence"/>
</dbReference>
<feature type="binding site" evidence="7">
    <location>
        <begin position="48"/>
        <end position="49"/>
    </location>
    <ligand>
        <name>substrate</name>
    </ligand>
</feature>
<comment type="similarity">
    <text evidence="7">Belongs to the aspartate/glutamate racemases family.</text>
</comment>
<comment type="pathway">
    <text evidence="7">Cell wall biogenesis; peptidoglycan biosynthesis.</text>
</comment>
<evidence type="ECO:0000313" key="9">
    <source>
        <dbReference type="Proteomes" id="UP001564408"/>
    </source>
</evidence>
<organism evidence="8 9">
    <name type="scientific">Thioalkalicoccus limnaeus</name>
    <dbReference type="NCBI Taxonomy" id="120681"/>
    <lineage>
        <taxon>Bacteria</taxon>
        <taxon>Pseudomonadati</taxon>
        <taxon>Pseudomonadota</taxon>
        <taxon>Gammaproteobacteria</taxon>
        <taxon>Chromatiales</taxon>
        <taxon>Chromatiaceae</taxon>
        <taxon>Thioalkalicoccus</taxon>
    </lineage>
</organism>
<feature type="binding site" evidence="7">
    <location>
        <begin position="80"/>
        <end position="81"/>
    </location>
    <ligand>
        <name>substrate</name>
    </ligand>
</feature>
<feature type="active site" description="Proton donor/acceptor" evidence="7">
    <location>
        <position position="189"/>
    </location>
</feature>
<feature type="binding site" evidence="7">
    <location>
        <begin position="16"/>
        <end position="17"/>
    </location>
    <ligand>
        <name>substrate</name>
    </ligand>
</feature>
<dbReference type="PANTHER" id="PTHR21198">
    <property type="entry name" value="GLUTAMATE RACEMASE"/>
    <property type="match status" value="1"/>
</dbReference>
<dbReference type="EMBL" id="JBDKXB010000001">
    <property type="protein sequence ID" value="MEY6430936.1"/>
    <property type="molecule type" value="Genomic_DNA"/>
</dbReference>
<keyword evidence="3 7" id="KW-0133">Cell shape</keyword>
<reference evidence="8 9" key="1">
    <citation type="submission" date="2024-05" db="EMBL/GenBank/DDBJ databases">
        <title>Genome Sequence and Characterization of the New Strain Purple Sulfur Bacterium of Genus Thioalkalicoccus.</title>
        <authorList>
            <person name="Bryantseva I.A."/>
            <person name="Kyndt J.A."/>
            <person name="Imhoff J.F."/>
        </authorList>
    </citation>
    <scope>NUCLEOTIDE SEQUENCE [LARGE SCALE GENOMIC DNA]</scope>
    <source>
        <strain evidence="8 9">Um2</strain>
    </source>
</reference>
<comment type="caution">
    <text evidence="8">The sequence shown here is derived from an EMBL/GenBank/DDBJ whole genome shotgun (WGS) entry which is preliminary data.</text>
</comment>
<keyword evidence="5 7" id="KW-0413">Isomerase</keyword>
<dbReference type="InterPro" id="IPR004391">
    <property type="entry name" value="Glu_race"/>
</dbReference>
<comment type="catalytic activity">
    <reaction evidence="1 7">
        <text>L-glutamate = D-glutamate</text>
        <dbReference type="Rhea" id="RHEA:12813"/>
        <dbReference type="ChEBI" id="CHEBI:29985"/>
        <dbReference type="ChEBI" id="CHEBI:29986"/>
        <dbReference type="EC" id="5.1.1.3"/>
    </reaction>
</comment>
<proteinExistence type="inferred from homology"/>
<feature type="binding site" evidence="7">
    <location>
        <begin position="190"/>
        <end position="191"/>
    </location>
    <ligand>
        <name>substrate</name>
    </ligand>
</feature>
<name>A0ABV4B9K8_9GAMM</name>
<keyword evidence="6 7" id="KW-0961">Cell wall biogenesis/degradation</keyword>
<dbReference type="EC" id="5.1.1.3" evidence="2 7"/>
<dbReference type="InterPro" id="IPR001920">
    <property type="entry name" value="Asp/Glu_race"/>
</dbReference>
<dbReference type="SUPFAM" id="SSF53681">
    <property type="entry name" value="Aspartate/glutamate racemase"/>
    <property type="match status" value="2"/>
</dbReference>
<dbReference type="HAMAP" id="MF_00258">
    <property type="entry name" value="Glu_racemase"/>
    <property type="match status" value="1"/>
</dbReference>
<keyword evidence="9" id="KW-1185">Reference proteome</keyword>
<dbReference type="NCBIfam" id="TIGR00067">
    <property type="entry name" value="glut_race"/>
    <property type="match status" value="1"/>
</dbReference>
<evidence type="ECO:0000256" key="7">
    <source>
        <dbReference type="HAMAP-Rule" id="MF_00258"/>
    </source>
</evidence>
<sequence length="272" mass="28779">MNASYLNPANPIGVFDSGVGGLSVLREIRRELPHEDLIYVADSGFAPYGDRPSELVASRAMAIAGFLLDQPVKAIVIACNTATGVAARSLRDQFTLPIIAMEPAVKPAVACTRSGVVGVLATSQTLAGHGFRQLLERLGGGVRILAQPCPGLVERIEAGDLTGAGTRTLVDRYVSPLLAQGADTIVLGCTHYPHVTPLIEELAGPRALVLDSGAAVARQVKRRLAESGLLRVGPEVGAVRFWTSGEPRSTTRIMTRFWTSPIDVSPLPVRDG</sequence>
<gene>
    <name evidence="7 8" type="primary">murI</name>
    <name evidence="8" type="ORF">ABC977_00760</name>
</gene>
<dbReference type="InterPro" id="IPR015942">
    <property type="entry name" value="Asp/Glu/hydantoin_racemase"/>
</dbReference>
<evidence type="ECO:0000256" key="5">
    <source>
        <dbReference type="ARBA" id="ARBA00023235"/>
    </source>
</evidence>
<dbReference type="InterPro" id="IPR033134">
    <property type="entry name" value="Asp/Glu_racemase_AS_2"/>
</dbReference>
<protein>
    <recommendedName>
        <fullName evidence="2 7">Glutamate racemase</fullName>
        <ecNumber evidence="2 7">5.1.1.3</ecNumber>
    </recommendedName>
</protein>
<dbReference type="GO" id="GO:0008881">
    <property type="term" value="F:glutamate racemase activity"/>
    <property type="evidence" value="ECO:0007669"/>
    <property type="project" value="UniProtKB-EC"/>
</dbReference>